<name>A0ABT0CSF2_9HYPH</name>
<protein>
    <submittedName>
        <fullName evidence="1">Uncharacterized protein</fullName>
    </submittedName>
</protein>
<reference evidence="1 2" key="1">
    <citation type="submission" date="2022-02" db="EMBL/GenBank/DDBJ databases">
        <title>Shinella B3.7 sp. nov., isolated from Sediment (Zhairuo Island).</title>
        <authorList>
            <person name="Chen G."/>
        </authorList>
    </citation>
    <scope>NUCLEOTIDE SEQUENCE [LARGE SCALE GENOMIC DNA]</scope>
    <source>
        <strain evidence="1 2">B3.7</strain>
        <plasmid evidence="1">unnamed</plasmid>
    </source>
</reference>
<geneLocation type="plasmid" evidence="1">
    <name>unnamed</name>
</geneLocation>
<accession>A0ABT0CSF2</accession>
<sequence>MQSDSFQHRVWQWVVACFPKSAHLNVRERNHRFLEEALELAQANACSKEEAHQLVEYVFGRPPGEVRQEVGGVMVTLAALCNAAEVSMDDAGEHELDRNWARIDRIRAKQAAKPQESALPQ</sequence>
<organism evidence="1 2">
    <name type="scientific">Shinella sedimenti</name>
    <dbReference type="NCBI Taxonomy" id="2919913"/>
    <lineage>
        <taxon>Bacteria</taxon>
        <taxon>Pseudomonadati</taxon>
        <taxon>Pseudomonadota</taxon>
        <taxon>Alphaproteobacteria</taxon>
        <taxon>Hyphomicrobiales</taxon>
        <taxon>Rhizobiaceae</taxon>
        <taxon>Shinella</taxon>
    </lineage>
</organism>
<evidence type="ECO:0000313" key="2">
    <source>
        <dbReference type="Proteomes" id="UP001201844"/>
    </source>
</evidence>
<gene>
    <name evidence="1" type="ORF">MKI86_20550</name>
</gene>
<dbReference type="EMBL" id="JAKVIN010000009">
    <property type="protein sequence ID" value="MCJ8151536.1"/>
    <property type="molecule type" value="Genomic_DNA"/>
</dbReference>
<keyword evidence="2" id="KW-1185">Reference proteome</keyword>
<dbReference type="RefSeq" id="WP_241604824.1">
    <property type="nucleotide sequence ID" value="NZ_JAKVIN010000009.1"/>
</dbReference>
<dbReference type="Proteomes" id="UP001201844">
    <property type="component" value="Unassembled WGS sequence"/>
</dbReference>
<keyword evidence="1" id="KW-0614">Plasmid</keyword>
<comment type="caution">
    <text evidence="1">The sequence shown here is derived from an EMBL/GenBank/DDBJ whole genome shotgun (WGS) entry which is preliminary data.</text>
</comment>
<proteinExistence type="predicted"/>
<evidence type="ECO:0000313" key="1">
    <source>
        <dbReference type="EMBL" id="MCJ8151536.1"/>
    </source>
</evidence>
<dbReference type="SUPFAM" id="SSF101386">
    <property type="entry name" value="all-alpha NTP pyrophosphatases"/>
    <property type="match status" value="1"/>
</dbReference>